<dbReference type="AlphaFoldDB" id="A0A078JL77"/>
<protein>
    <submittedName>
        <fullName evidence="1">BnaAnng21600D protein</fullName>
    </submittedName>
</protein>
<evidence type="ECO:0000313" key="1">
    <source>
        <dbReference type="EMBL" id="CDY66137.1"/>
    </source>
</evidence>
<organism evidence="1 2">
    <name type="scientific">Brassica napus</name>
    <name type="common">Rape</name>
    <dbReference type="NCBI Taxonomy" id="3708"/>
    <lineage>
        <taxon>Eukaryota</taxon>
        <taxon>Viridiplantae</taxon>
        <taxon>Streptophyta</taxon>
        <taxon>Embryophyta</taxon>
        <taxon>Tracheophyta</taxon>
        <taxon>Spermatophyta</taxon>
        <taxon>Magnoliopsida</taxon>
        <taxon>eudicotyledons</taxon>
        <taxon>Gunneridae</taxon>
        <taxon>Pentapetalae</taxon>
        <taxon>rosids</taxon>
        <taxon>malvids</taxon>
        <taxon>Brassicales</taxon>
        <taxon>Brassicaceae</taxon>
        <taxon>Brassiceae</taxon>
        <taxon>Brassica</taxon>
    </lineage>
</organism>
<dbReference type="PaxDb" id="3708-A0A078JL77"/>
<accession>A0A078JL77</accession>
<proteinExistence type="predicted"/>
<name>A0A078JL77_BRANA</name>
<gene>
    <name evidence="1" type="primary">BnaAnng21600D</name>
    <name evidence="1" type="ORF">GSBRNA2T00052151001</name>
</gene>
<evidence type="ECO:0000313" key="2">
    <source>
        <dbReference type="Proteomes" id="UP000028999"/>
    </source>
</evidence>
<sequence length="67" mass="7999">MATIVTRLLPFWEARNVKKGVEEAGMMSTESLLNNFLSVFRYFPLKTQFLALILRLTMRYLKYFLYI</sequence>
<dbReference type="Gramene" id="CDY66137">
    <property type="protein sequence ID" value="CDY66137"/>
    <property type="gene ID" value="GSBRNA2T00052151001"/>
</dbReference>
<dbReference type="Proteomes" id="UP000028999">
    <property type="component" value="Unassembled WGS sequence"/>
</dbReference>
<dbReference type="EMBL" id="LK035103">
    <property type="protein sequence ID" value="CDY66137.1"/>
    <property type="molecule type" value="Genomic_DNA"/>
</dbReference>
<reference evidence="1 2" key="1">
    <citation type="journal article" date="2014" name="Science">
        <title>Plant genetics. Early allopolyploid evolution in the post-Neolithic Brassica napus oilseed genome.</title>
        <authorList>
            <person name="Chalhoub B."/>
            <person name="Denoeud F."/>
            <person name="Liu S."/>
            <person name="Parkin I.A."/>
            <person name="Tang H."/>
            <person name="Wang X."/>
            <person name="Chiquet J."/>
            <person name="Belcram H."/>
            <person name="Tong C."/>
            <person name="Samans B."/>
            <person name="Correa M."/>
            <person name="Da Silva C."/>
            <person name="Just J."/>
            <person name="Falentin C."/>
            <person name="Koh C.S."/>
            <person name="Le Clainche I."/>
            <person name="Bernard M."/>
            <person name="Bento P."/>
            <person name="Noel B."/>
            <person name="Labadie K."/>
            <person name="Alberti A."/>
            <person name="Charles M."/>
            <person name="Arnaud D."/>
            <person name="Guo H."/>
            <person name="Daviaud C."/>
            <person name="Alamery S."/>
            <person name="Jabbari K."/>
            <person name="Zhao M."/>
            <person name="Edger P.P."/>
            <person name="Chelaifa H."/>
            <person name="Tack D."/>
            <person name="Lassalle G."/>
            <person name="Mestiri I."/>
            <person name="Schnel N."/>
            <person name="Le Paslier M.C."/>
            <person name="Fan G."/>
            <person name="Renault V."/>
            <person name="Bayer P.E."/>
            <person name="Golicz A.A."/>
            <person name="Manoli S."/>
            <person name="Lee T.H."/>
            <person name="Thi V.H."/>
            <person name="Chalabi S."/>
            <person name="Hu Q."/>
            <person name="Fan C."/>
            <person name="Tollenaere R."/>
            <person name="Lu Y."/>
            <person name="Battail C."/>
            <person name="Shen J."/>
            <person name="Sidebottom C.H."/>
            <person name="Wang X."/>
            <person name="Canaguier A."/>
            <person name="Chauveau A."/>
            <person name="Berard A."/>
            <person name="Deniot G."/>
            <person name="Guan M."/>
            <person name="Liu Z."/>
            <person name="Sun F."/>
            <person name="Lim Y.P."/>
            <person name="Lyons E."/>
            <person name="Town C.D."/>
            <person name="Bancroft I."/>
            <person name="Wang X."/>
            <person name="Meng J."/>
            <person name="Ma J."/>
            <person name="Pires J.C."/>
            <person name="King G.J."/>
            <person name="Brunel D."/>
            <person name="Delourme R."/>
            <person name="Renard M."/>
            <person name="Aury J.M."/>
            <person name="Adams K.L."/>
            <person name="Batley J."/>
            <person name="Snowdon R.J."/>
            <person name="Tost J."/>
            <person name="Edwards D."/>
            <person name="Zhou Y."/>
            <person name="Hua W."/>
            <person name="Sharpe A.G."/>
            <person name="Paterson A.H."/>
            <person name="Guan C."/>
            <person name="Wincker P."/>
        </authorList>
    </citation>
    <scope>NUCLEOTIDE SEQUENCE [LARGE SCALE GENOMIC DNA]</scope>
    <source>
        <strain evidence="2">cv. Darmor-bzh</strain>
    </source>
</reference>
<keyword evidence="2" id="KW-1185">Reference proteome</keyword>